<comment type="function">
    <text evidence="16">Part of the ABC transporter complex XacGHIJK involved in the uptake of xylose and arabinose. Responsible for energy coupling to the transport system.</text>
</comment>
<keyword evidence="4" id="KW-0500">Molybdenum</keyword>
<keyword evidence="7" id="KW-1278">Translocase</keyword>
<dbReference type="SUPFAM" id="SSF50331">
    <property type="entry name" value="MOP-like"/>
    <property type="match status" value="1"/>
</dbReference>
<evidence type="ECO:0000256" key="8">
    <source>
        <dbReference type="ARBA" id="ARBA00023136"/>
    </source>
</evidence>
<dbReference type="PROSITE" id="PS50893">
    <property type="entry name" value="ABC_TRANSPORTER_2"/>
    <property type="match status" value="1"/>
</dbReference>
<dbReference type="InterPro" id="IPR005893">
    <property type="entry name" value="PotA-like"/>
</dbReference>
<comment type="subunit">
    <text evidence="10">The complex is composed of two ATP-binding proteins (WtpC), two transmembrane proteins (WtpB) and a solute-binding protein (WtpA).</text>
</comment>
<dbReference type="SMART" id="SM00382">
    <property type="entry name" value="AAA"/>
    <property type="match status" value="1"/>
</dbReference>
<evidence type="ECO:0000256" key="7">
    <source>
        <dbReference type="ARBA" id="ARBA00022967"/>
    </source>
</evidence>
<proteinExistence type="inferred from homology"/>
<dbReference type="eggNOG" id="arCOG00177">
    <property type="taxonomic scope" value="Archaea"/>
</dbReference>
<dbReference type="InterPro" id="IPR008995">
    <property type="entry name" value="Mo/tungstate-bd_C_term_dom"/>
</dbReference>
<dbReference type="GO" id="GO:0005524">
    <property type="term" value="F:ATP binding"/>
    <property type="evidence" value="ECO:0007669"/>
    <property type="project" value="UniProtKB-KW"/>
</dbReference>
<evidence type="ECO:0000256" key="5">
    <source>
        <dbReference type="ARBA" id="ARBA00022741"/>
    </source>
</evidence>
<evidence type="ECO:0000256" key="11">
    <source>
        <dbReference type="ARBA" id="ARBA00039025"/>
    </source>
</evidence>
<evidence type="ECO:0000256" key="9">
    <source>
        <dbReference type="ARBA" id="ARBA00038307"/>
    </source>
</evidence>
<protein>
    <recommendedName>
        <fullName evidence="12">Molybdate/tungstate import ATP-binding protein WtpC</fullName>
        <ecNumber evidence="11">7.3.2.6</ecNumber>
        <ecNumber evidence="19">7.5.2.13</ecNumber>
    </recommendedName>
</protein>
<dbReference type="Proteomes" id="UP000030710">
    <property type="component" value="Unassembled WGS sequence"/>
</dbReference>
<comment type="similarity">
    <text evidence="17">Belongs to the ABC transporter superfamily. Carbohydrate uptake transporter-1 (CUT1) (TC 3.A.1.1) family.</text>
</comment>
<dbReference type="SUPFAM" id="SSF52540">
    <property type="entry name" value="P-loop containing nucleoside triphosphate hydrolases"/>
    <property type="match status" value="1"/>
</dbReference>
<dbReference type="PROSITE" id="PS00211">
    <property type="entry name" value="ABC_TRANSPORTER_1"/>
    <property type="match status" value="1"/>
</dbReference>
<dbReference type="NCBIfam" id="TIGR01187">
    <property type="entry name" value="potA"/>
    <property type="match status" value="1"/>
</dbReference>
<evidence type="ECO:0000256" key="6">
    <source>
        <dbReference type="ARBA" id="ARBA00022840"/>
    </source>
</evidence>
<dbReference type="InterPro" id="IPR027417">
    <property type="entry name" value="P-loop_NTPase"/>
</dbReference>
<evidence type="ECO:0000256" key="2">
    <source>
        <dbReference type="ARBA" id="ARBA00022448"/>
    </source>
</evidence>
<comment type="catalytic activity">
    <reaction evidence="13">
        <text>tungstate(in) + ATP + H2O = tungstate(out) + ADP + phosphate + H(+)</text>
        <dbReference type="Rhea" id="RHEA:35027"/>
        <dbReference type="ChEBI" id="CHEBI:15377"/>
        <dbReference type="ChEBI" id="CHEBI:15378"/>
        <dbReference type="ChEBI" id="CHEBI:30616"/>
        <dbReference type="ChEBI" id="CHEBI:43474"/>
        <dbReference type="ChEBI" id="CHEBI:46502"/>
        <dbReference type="ChEBI" id="CHEBI:456216"/>
        <dbReference type="EC" id="7.3.2.6"/>
    </reaction>
</comment>
<comment type="catalytic activity">
    <reaction evidence="15">
        <text>L-arabinose(out) + ATP + H2O = L-arabinose(in) + ADP + phosphate + H(+)</text>
        <dbReference type="Rhea" id="RHEA:30007"/>
        <dbReference type="ChEBI" id="CHEBI:15377"/>
        <dbReference type="ChEBI" id="CHEBI:15378"/>
        <dbReference type="ChEBI" id="CHEBI:17535"/>
        <dbReference type="ChEBI" id="CHEBI:30616"/>
        <dbReference type="ChEBI" id="CHEBI:43474"/>
        <dbReference type="ChEBI" id="CHEBI:456216"/>
        <dbReference type="EC" id="7.5.2.13"/>
    </reaction>
    <physiologicalReaction direction="left-to-right" evidence="15">
        <dbReference type="Rhea" id="RHEA:30008"/>
    </physiologicalReaction>
</comment>
<evidence type="ECO:0000256" key="10">
    <source>
        <dbReference type="ARBA" id="ARBA00038781"/>
    </source>
</evidence>
<dbReference type="FunFam" id="3.40.50.300:FF:000042">
    <property type="entry name" value="Maltose/maltodextrin ABC transporter, ATP-binding protein"/>
    <property type="match status" value="1"/>
</dbReference>
<dbReference type="InterPro" id="IPR012340">
    <property type="entry name" value="NA-bd_OB-fold"/>
</dbReference>
<evidence type="ECO:0000256" key="17">
    <source>
        <dbReference type="ARBA" id="ARBA00061029"/>
    </source>
</evidence>
<evidence type="ECO:0000256" key="15">
    <source>
        <dbReference type="ARBA" id="ARBA00051890"/>
    </source>
</evidence>
<organism evidence="21 22">
    <name type="scientific">Haloquadratum walsbyi J07HQW2</name>
    <dbReference type="NCBI Taxonomy" id="1238425"/>
    <lineage>
        <taxon>Archaea</taxon>
        <taxon>Methanobacteriati</taxon>
        <taxon>Methanobacteriota</taxon>
        <taxon>Stenosarchaea group</taxon>
        <taxon>Halobacteria</taxon>
        <taxon>Halobacteriales</taxon>
        <taxon>Haloferacaceae</taxon>
        <taxon>Haloquadratum</taxon>
    </lineage>
</organism>
<dbReference type="RefSeq" id="WP_021053866.1">
    <property type="nucleotide sequence ID" value="NZ_KE356561.1"/>
</dbReference>
<dbReference type="InterPro" id="IPR017871">
    <property type="entry name" value="ABC_transporter-like_CS"/>
</dbReference>
<dbReference type="Pfam" id="PF08402">
    <property type="entry name" value="TOBE_2"/>
    <property type="match status" value="1"/>
</dbReference>
<evidence type="ECO:0000256" key="3">
    <source>
        <dbReference type="ARBA" id="ARBA00022475"/>
    </source>
</evidence>
<dbReference type="EC" id="7.5.2.13" evidence="19"/>
<gene>
    <name evidence="21" type="ORF">J07HQW2_00808</name>
</gene>
<dbReference type="Gene3D" id="3.40.50.300">
    <property type="entry name" value="P-loop containing nucleotide triphosphate hydrolases"/>
    <property type="match status" value="1"/>
</dbReference>
<dbReference type="GO" id="GO:0043190">
    <property type="term" value="C:ATP-binding cassette (ABC) transporter complex"/>
    <property type="evidence" value="ECO:0007669"/>
    <property type="project" value="InterPro"/>
</dbReference>
<keyword evidence="3" id="KW-1003">Cell membrane</keyword>
<dbReference type="EMBL" id="KE356561">
    <property type="protein sequence ID" value="ERG94374.1"/>
    <property type="molecule type" value="Genomic_DNA"/>
</dbReference>
<evidence type="ECO:0000256" key="18">
    <source>
        <dbReference type="ARBA" id="ARBA00065962"/>
    </source>
</evidence>
<keyword evidence="5" id="KW-0547">Nucleotide-binding</keyword>
<dbReference type="GO" id="GO:0016887">
    <property type="term" value="F:ATP hydrolysis activity"/>
    <property type="evidence" value="ECO:0007669"/>
    <property type="project" value="InterPro"/>
</dbReference>
<dbReference type="GO" id="GO:1901238">
    <property type="term" value="F:ABC-type tungstate transporter activity"/>
    <property type="evidence" value="ECO:0007669"/>
    <property type="project" value="UniProtKB-EC"/>
</dbReference>
<name>U1MVG6_9EURY</name>
<dbReference type="Pfam" id="PF00005">
    <property type="entry name" value="ABC_tran"/>
    <property type="match status" value="1"/>
</dbReference>
<dbReference type="GO" id="GO:0015417">
    <property type="term" value="F:ABC-type polyamine transporter activity"/>
    <property type="evidence" value="ECO:0007669"/>
    <property type="project" value="InterPro"/>
</dbReference>
<evidence type="ECO:0000256" key="13">
    <source>
        <dbReference type="ARBA" id="ARBA00047936"/>
    </source>
</evidence>
<dbReference type="AlphaFoldDB" id="U1MVG6"/>
<comment type="subunit">
    <text evidence="18">The complex is composed of two ATP-binding proteins (XacJ and XacK), two transmembrane proteins (XacH and XacI) and a solute-binding protein (XacG).</text>
</comment>
<dbReference type="PANTHER" id="PTHR42781">
    <property type="entry name" value="SPERMIDINE/PUTRESCINE IMPORT ATP-BINDING PROTEIN POTA"/>
    <property type="match status" value="1"/>
</dbReference>
<evidence type="ECO:0000313" key="21">
    <source>
        <dbReference type="EMBL" id="ERG94374.1"/>
    </source>
</evidence>
<evidence type="ECO:0000313" key="22">
    <source>
        <dbReference type="Proteomes" id="UP000030710"/>
    </source>
</evidence>
<evidence type="ECO:0000256" key="14">
    <source>
        <dbReference type="ARBA" id="ARBA00050355"/>
    </source>
</evidence>
<dbReference type="InterPro" id="IPR050093">
    <property type="entry name" value="ABC_SmlMolc_Importer"/>
</dbReference>
<evidence type="ECO:0000256" key="1">
    <source>
        <dbReference type="ARBA" id="ARBA00004202"/>
    </source>
</evidence>
<dbReference type="Gene3D" id="2.40.50.100">
    <property type="match status" value="1"/>
</dbReference>
<evidence type="ECO:0000256" key="4">
    <source>
        <dbReference type="ARBA" id="ARBA00022505"/>
    </source>
</evidence>
<sequence>MSRVVLEGIKKRYPNDVEAVSNVSLVVDDGEFLTFVGPSGCGKTTTLRTIAGFEQPTEGFVGINDIRVNDVPPDKRDIGMVFQDFALFPHKTVAENIAYGLKVRDYNRTHIDERVDEMLELVELPETRDRMPDQLSGGQQQRIALARAVAPEPDVLLLDEPLASLDKKLRETMQVELRRIQRKLDITTILVTHNQKEALTMSDRIAVMSDGYFEQVGPPEEVYSTPTTPFVANFVGTANIFTGTVSSIDEETATVDCDTTTIQSEDIEDLSVNDPVSVVFRPEHLTVSDATTATDGAGNQSNIFDGTVSVRRYTGDQIEYHVETTDGESVVAVQRASETNAEEGTDVTLRISTDDCLL</sequence>
<keyword evidence="6 21" id="KW-0067">ATP-binding</keyword>
<dbReference type="PANTHER" id="PTHR42781:SF4">
    <property type="entry name" value="SPERMIDINE_PUTRESCINE IMPORT ATP-BINDING PROTEIN POTA"/>
    <property type="match status" value="1"/>
</dbReference>
<dbReference type="EC" id="7.3.2.6" evidence="11"/>
<keyword evidence="8" id="KW-0472">Membrane</keyword>
<keyword evidence="2" id="KW-0813">Transport</keyword>
<feature type="domain" description="ABC transporter" evidence="20">
    <location>
        <begin position="4"/>
        <end position="235"/>
    </location>
</feature>
<comment type="similarity">
    <text evidence="9">Belongs to the ABC transporter superfamily. Sulfate/tungstate importer (TC 3.A.1.6) family.</text>
</comment>
<dbReference type="InterPro" id="IPR013611">
    <property type="entry name" value="Transp-assoc_OB_typ2"/>
</dbReference>
<evidence type="ECO:0000256" key="19">
    <source>
        <dbReference type="ARBA" id="ARBA00066315"/>
    </source>
</evidence>
<evidence type="ECO:0000256" key="12">
    <source>
        <dbReference type="ARBA" id="ARBA00041133"/>
    </source>
</evidence>
<evidence type="ECO:0000259" key="20">
    <source>
        <dbReference type="PROSITE" id="PS50893"/>
    </source>
</evidence>
<accession>U1MVG6</accession>
<dbReference type="STRING" id="1238425.J07HQW2_00808"/>
<evidence type="ECO:0000256" key="16">
    <source>
        <dbReference type="ARBA" id="ARBA00053454"/>
    </source>
</evidence>
<dbReference type="HOGENOM" id="CLU_000604_1_1_2"/>
<dbReference type="Gene3D" id="2.40.50.140">
    <property type="entry name" value="Nucleic acid-binding proteins"/>
    <property type="match status" value="1"/>
</dbReference>
<reference evidence="21 22" key="1">
    <citation type="journal article" date="2013" name="PLoS ONE">
        <title>Assembly-driven community genomics of a hypersaline microbial ecosystem.</title>
        <authorList>
            <person name="Podell S."/>
            <person name="Ugalde J.A."/>
            <person name="Narasingarao P."/>
            <person name="Banfield J.F."/>
            <person name="Heidelberg K.B."/>
            <person name="Allen E.E."/>
        </authorList>
    </citation>
    <scope>NUCLEOTIDE SEQUENCE [LARGE SCALE GENOMIC DNA]</scope>
    <source>
        <strain evidence="22">J07HQW2</strain>
    </source>
</reference>
<comment type="subcellular location">
    <subcellularLocation>
        <location evidence="1">Cell membrane</location>
        <topology evidence="1">Peripheral membrane protein</topology>
    </subcellularLocation>
</comment>
<dbReference type="InterPro" id="IPR003593">
    <property type="entry name" value="AAA+_ATPase"/>
</dbReference>
<comment type="catalytic activity">
    <reaction evidence="14">
        <text>D-xylose(out) + ATP + H2O = D-xylose(in) + ADP + phosphate + H(+)</text>
        <dbReference type="Rhea" id="RHEA:29899"/>
        <dbReference type="ChEBI" id="CHEBI:15377"/>
        <dbReference type="ChEBI" id="CHEBI:15378"/>
        <dbReference type="ChEBI" id="CHEBI:30616"/>
        <dbReference type="ChEBI" id="CHEBI:43474"/>
        <dbReference type="ChEBI" id="CHEBI:53455"/>
        <dbReference type="ChEBI" id="CHEBI:456216"/>
        <dbReference type="EC" id="7.5.2.13"/>
    </reaction>
    <physiologicalReaction direction="left-to-right" evidence="14">
        <dbReference type="Rhea" id="RHEA:29900"/>
    </physiologicalReaction>
</comment>
<feature type="non-terminal residue" evidence="21">
    <location>
        <position position="358"/>
    </location>
</feature>
<dbReference type="InterPro" id="IPR003439">
    <property type="entry name" value="ABC_transporter-like_ATP-bd"/>
</dbReference>